<organism evidence="2 3">
    <name type="scientific">Didymella rabiei</name>
    <name type="common">Chickpea ascochyta blight fungus</name>
    <name type="synonym">Mycosphaerella rabiei</name>
    <dbReference type="NCBI Taxonomy" id="5454"/>
    <lineage>
        <taxon>Eukaryota</taxon>
        <taxon>Fungi</taxon>
        <taxon>Dikarya</taxon>
        <taxon>Ascomycota</taxon>
        <taxon>Pezizomycotina</taxon>
        <taxon>Dothideomycetes</taxon>
        <taxon>Pleosporomycetidae</taxon>
        <taxon>Pleosporales</taxon>
        <taxon>Pleosporineae</taxon>
        <taxon>Didymellaceae</taxon>
        <taxon>Ascochyta</taxon>
    </lineage>
</organism>
<dbReference type="InterPro" id="IPR021765">
    <property type="entry name" value="UstYa-like"/>
</dbReference>
<comment type="caution">
    <text evidence="2">The sequence shown here is derived from an EMBL/GenBank/DDBJ whole genome shotgun (WGS) entry which is preliminary data.</text>
</comment>
<accession>A0A163KWU2</accession>
<name>A0A163KWU2_DIDRA</name>
<dbReference type="AlphaFoldDB" id="A0A163KWU2"/>
<dbReference type="Proteomes" id="UP000076837">
    <property type="component" value="Unassembled WGS sequence"/>
</dbReference>
<gene>
    <name evidence="2" type="ORF">ST47_g1528</name>
</gene>
<dbReference type="STRING" id="5454.A0A163KWU2"/>
<sequence length="66" mass="7281">MVTKRINATLLPSPTDEIFRGEPGPDVDKALRRISDERPVVISREEVIAIGKDPEKAVGFPDSFGF</sequence>
<evidence type="ECO:0000256" key="1">
    <source>
        <dbReference type="ARBA" id="ARBA00035112"/>
    </source>
</evidence>
<reference evidence="2 3" key="1">
    <citation type="journal article" date="2016" name="Sci. Rep.">
        <title>Draft genome sequencing and secretome analysis of fungal phytopathogen Ascochyta rabiei provides insight into the necrotrophic effector repertoire.</title>
        <authorList>
            <person name="Verma S."/>
            <person name="Gazara R.K."/>
            <person name="Nizam S."/>
            <person name="Parween S."/>
            <person name="Chattopadhyay D."/>
            <person name="Verma P.K."/>
        </authorList>
    </citation>
    <scope>NUCLEOTIDE SEQUENCE [LARGE SCALE GENOMIC DNA]</scope>
    <source>
        <strain evidence="2 3">ArDII</strain>
    </source>
</reference>
<dbReference type="EMBL" id="JYNV01000070">
    <property type="protein sequence ID" value="KZM27316.1"/>
    <property type="molecule type" value="Genomic_DNA"/>
</dbReference>
<dbReference type="Pfam" id="PF11807">
    <property type="entry name" value="UstYa"/>
    <property type="match status" value="1"/>
</dbReference>
<evidence type="ECO:0000313" key="3">
    <source>
        <dbReference type="Proteomes" id="UP000076837"/>
    </source>
</evidence>
<evidence type="ECO:0000313" key="2">
    <source>
        <dbReference type="EMBL" id="KZM27316.1"/>
    </source>
</evidence>
<dbReference type="GO" id="GO:0043386">
    <property type="term" value="P:mycotoxin biosynthetic process"/>
    <property type="evidence" value="ECO:0007669"/>
    <property type="project" value="InterPro"/>
</dbReference>
<proteinExistence type="inferred from homology"/>
<dbReference type="OrthoDB" id="3687641at2759"/>
<comment type="similarity">
    <text evidence="1">Belongs to the ustYa family.</text>
</comment>
<protein>
    <submittedName>
        <fullName evidence="2">Uncharacterized protein</fullName>
    </submittedName>
</protein>
<keyword evidence="3" id="KW-1185">Reference proteome</keyword>